<evidence type="ECO:0000313" key="2">
    <source>
        <dbReference type="Proteomes" id="UP000664807"/>
    </source>
</evidence>
<name>A0ABS3FLA3_9FLAO</name>
<sequence length="168" mass="18877">MEIHKGLILVLLALTMPKLSLAQELKPSLFVRTPQIANYNINTNEVSYTPILSIGAGLSYKSEFIELAAFVDATNQYGFYTFFGTTLKTNEIQRNLYLNVNWFGEVTYIPKQHQDSDSFVHTTGISLFLNHSFDWGSIGIPLCIGFGYSNKTISLNTRTILNISLNLN</sequence>
<organism evidence="1 2">
    <name type="scientific">Flagellimonas profundi</name>
    <dbReference type="NCBI Taxonomy" id="2915620"/>
    <lineage>
        <taxon>Bacteria</taxon>
        <taxon>Pseudomonadati</taxon>
        <taxon>Bacteroidota</taxon>
        <taxon>Flavobacteriia</taxon>
        <taxon>Flavobacteriales</taxon>
        <taxon>Flavobacteriaceae</taxon>
        <taxon>Flagellimonas</taxon>
    </lineage>
</organism>
<protein>
    <recommendedName>
        <fullName evidence="3">Outer membrane protein beta-barrel domain-containing protein</fullName>
    </recommendedName>
</protein>
<gene>
    <name evidence="1" type="ORF">J0654_17705</name>
</gene>
<evidence type="ECO:0008006" key="3">
    <source>
        <dbReference type="Google" id="ProtNLM"/>
    </source>
</evidence>
<reference evidence="1 2" key="1">
    <citation type="submission" date="2021-03" db="EMBL/GenBank/DDBJ databases">
        <title>Muricauda lutimaris sp. nov. and Muricauda ruestringensis sp. nov, two marine members of the Flavobacteriaceae isolated from deep sea sediments of Western Pacific.</title>
        <authorList>
            <person name="Zhao S."/>
            <person name="Liu R."/>
        </authorList>
    </citation>
    <scope>NUCLEOTIDE SEQUENCE [LARGE SCALE GENOMIC DNA]</scope>
    <source>
        <strain evidence="1 2">BC31-3-A3</strain>
    </source>
</reference>
<dbReference type="RefSeq" id="WP_207030450.1">
    <property type="nucleotide sequence ID" value="NZ_JAFLNM010000006.1"/>
</dbReference>
<dbReference type="EMBL" id="JAFLNM010000006">
    <property type="protein sequence ID" value="MBO0343495.1"/>
    <property type="molecule type" value="Genomic_DNA"/>
</dbReference>
<keyword evidence="2" id="KW-1185">Reference proteome</keyword>
<dbReference type="Proteomes" id="UP000664807">
    <property type="component" value="Unassembled WGS sequence"/>
</dbReference>
<accession>A0ABS3FLA3</accession>
<evidence type="ECO:0000313" key="1">
    <source>
        <dbReference type="EMBL" id="MBO0343495.1"/>
    </source>
</evidence>
<proteinExistence type="predicted"/>
<comment type="caution">
    <text evidence="1">The sequence shown here is derived from an EMBL/GenBank/DDBJ whole genome shotgun (WGS) entry which is preliminary data.</text>
</comment>